<comment type="pathway">
    <text evidence="13">Lipid metabolism; malonyl-CoA biosynthesis; malonyl-CoA from acetyl-CoA: step 1/1.</text>
</comment>
<dbReference type="GO" id="GO:0006633">
    <property type="term" value="P:fatty acid biosynthetic process"/>
    <property type="evidence" value="ECO:0007669"/>
    <property type="project" value="UniProtKB-KW"/>
</dbReference>
<evidence type="ECO:0000256" key="9">
    <source>
        <dbReference type="ARBA" id="ARBA00022840"/>
    </source>
</evidence>
<evidence type="ECO:0000256" key="14">
    <source>
        <dbReference type="SAM" id="MobiDB-lite"/>
    </source>
</evidence>
<keyword evidence="10 13" id="KW-0443">Lipid metabolism</keyword>
<dbReference type="GO" id="GO:0008270">
    <property type="term" value="F:zinc ion binding"/>
    <property type="evidence" value="ECO:0007669"/>
    <property type="project" value="UniProtKB-UniRule"/>
</dbReference>
<dbReference type="AlphaFoldDB" id="A0A4R2RFT2"/>
<evidence type="ECO:0000256" key="1">
    <source>
        <dbReference type="ARBA" id="ARBA00004496"/>
    </source>
</evidence>
<sequence>MNWINNYVRPKINSLFSRREIPENLWTKCDSCGTMLFHRELAENLNVCPHCGHHMGIRPRDRFLTLFDGGIFTEVEVPRPLADPLGFRDQKKYPDRMKSAQKATGEKEAMLVAEGEMGRTPIVAAAQDFSFMGGSMGMYVGNAIIAGAARAVELKRPFILFSAAGGARMQEGILSLMQMPRTTVAVQMLKEAGLPYIVVLTHPTTGGVTASYAMLGDIQIAEPNALICFAGPRVIEQTIREKLPEGFQRAEYLLDHGMLDRVTPRTKLREELITITRMLMGLPPAVIADLPPPASFAQGPQQSEPAEAEIETPTTTEKPLPRPTYPDRKPQE</sequence>
<evidence type="ECO:0000256" key="12">
    <source>
        <dbReference type="ARBA" id="ARBA00025280"/>
    </source>
</evidence>
<evidence type="ECO:0000256" key="2">
    <source>
        <dbReference type="ARBA" id="ARBA00022516"/>
    </source>
</evidence>
<dbReference type="Proteomes" id="UP000295050">
    <property type="component" value="Unassembled WGS sequence"/>
</dbReference>
<comment type="subcellular location">
    <subcellularLocation>
        <location evidence="1 13">Cytoplasm</location>
    </subcellularLocation>
</comment>
<keyword evidence="2 13" id="KW-0444">Lipid biosynthesis</keyword>
<keyword evidence="7 13" id="KW-0276">Fatty acid metabolism</keyword>
<dbReference type="HAMAP" id="MF_01395">
    <property type="entry name" value="AcetylCoA_CT_beta"/>
    <property type="match status" value="1"/>
</dbReference>
<evidence type="ECO:0000256" key="6">
    <source>
        <dbReference type="ARBA" id="ARBA00022771"/>
    </source>
</evidence>
<dbReference type="GO" id="GO:0005524">
    <property type="term" value="F:ATP binding"/>
    <property type="evidence" value="ECO:0007669"/>
    <property type="project" value="UniProtKB-KW"/>
</dbReference>
<feature type="binding site" evidence="13">
    <location>
        <position position="32"/>
    </location>
    <ligand>
        <name>Zn(2+)</name>
        <dbReference type="ChEBI" id="CHEBI:29105"/>
    </ligand>
</feature>
<keyword evidence="8 13" id="KW-0862">Zinc</keyword>
<comment type="catalytic activity">
    <reaction evidence="13">
        <text>N(6)-carboxybiotinyl-L-lysyl-[protein] + acetyl-CoA = N(6)-biotinyl-L-lysyl-[protein] + malonyl-CoA</text>
        <dbReference type="Rhea" id="RHEA:54728"/>
        <dbReference type="Rhea" id="RHEA-COMP:10505"/>
        <dbReference type="Rhea" id="RHEA-COMP:10506"/>
        <dbReference type="ChEBI" id="CHEBI:57288"/>
        <dbReference type="ChEBI" id="CHEBI:57384"/>
        <dbReference type="ChEBI" id="CHEBI:83144"/>
        <dbReference type="ChEBI" id="CHEBI:83145"/>
        <dbReference type="EC" id="2.1.3.15"/>
    </reaction>
</comment>
<dbReference type="GO" id="GO:2001295">
    <property type="term" value="P:malonyl-CoA biosynthetic process"/>
    <property type="evidence" value="ECO:0007669"/>
    <property type="project" value="UniProtKB-UniRule"/>
</dbReference>
<keyword evidence="9 13" id="KW-0067">ATP-binding</keyword>
<dbReference type="InterPro" id="IPR011762">
    <property type="entry name" value="COA_CT_N"/>
</dbReference>
<evidence type="ECO:0000256" key="11">
    <source>
        <dbReference type="ARBA" id="ARBA00023160"/>
    </source>
</evidence>
<feature type="binding site" evidence="13">
    <location>
        <position position="48"/>
    </location>
    <ligand>
        <name>Zn(2+)</name>
        <dbReference type="ChEBI" id="CHEBI:29105"/>
    </ligand>
</feature>
<dbReference type="PRINTS" id="PR01070">
    <property type="entry name" value="ACCCTRFRASEB"/>
</dbReference>
<accession>A0A4R2RFT2</accession>
<dbReference type="PANTHER" id="PTHR42995">
    <property type="entry name" value="ACETYL-COENZYME A CARBOXYLASE CARBOXYL TRANSFERASE SUBUNIT BETA, CHLOROPLASTIC"/>
    <property type="match status" value="1"/>
</dbReference>
<comment type="similarity">
    <text evidence="13">Belongs to the AccD/PCCB family.</text>
</comment>
<dbReference type="Pfam" id="PF17848">
    <property type="entry name" value="Zn_ribbon_ACC"/>
    <property type="match status" value="1"/>
</dbReference>
<feature type="domain" description="CoA carboxyltransferase N-terminal" evidence="15">
    <location>
        <begin position="25"/>
        <end position="294"/>
    </location>
</feature>
<dbReference type="Pfam" id="PF01039">
    <property type="entry name" value="Carboxyl_trans"/>
    <property type="match status" value="1"/>
</dbReference>
<feature type="region of interest" description="Disordered" evidence="14">
    <location>
        <begin position="290"/>
        <end position="332"/>
    </location>
</feature>
<keyword evidence="11 13" id="KW-0275">Fatty acid biosynthesis</keyword>
<evidence type="ECO:0000256" key="4">
    <source>
        <dbReference type="ARBA" id="ARBA00022723"/>
    </source>
</evidence>
<protein>
    <recommendedName>
        <fullName evidence="13">Acetyl-coenzyme A carboxylase carboxyl transferase subunit beta</fullName>
        <shortName evidence="13">ACCase subunit beta</shortName>
        <shortName evidence="13">Acetyl-CoA carboxylase carboxyltransferase subunit beta</shortName>
        <ecNumber evidence="13">2.1.3.15</ecNumber>
    </recommendedName>
</protein>
<dbReference type="RefSeq" id="WP_132951494.1">
    <property type="nucleotide sequence ID" value="NZ_SLXU01000007.1"/>
</dbReference>
<evidence type="ECO:0000256" key="3">
    <source>
        <dbReference type="ARBA" id="ARBA00022679"/>
    </source>
</evidence>
<keyword evidence="3 13" id="KW-0808">Transferase</keyword>
<dbReference type="GO" id="GO:0003989">
    <property type="term" value="F:acetyl-CoA carboxylase activity"/>
    <property type="evidence" value="ECO:0007669"/>
    <property type="project" value="InterPro"/>
</dbReference>
<comment type="caution">
    <text evidence="16">The sequence shown here is derived from an EMBL/GenBank/DDBJ whole genome shotgun (WGS) entry which is preliminary data.</text>
</comment>
<evidence type="ECO:0000256" key="13">
    <source>
        <dbReference type="HAMAP-Rule" id="MF_01395"/>
    </source>
</evidence>
<evidence type="ECO:0000259" key="15">
    <source>
        <dbReference type="PROSITE" id="PS50980"/>
    </source>
</evidence>
<dbReference type="OrthoDB" id="9772975at2"/>
<comment type="cofactor">
    <cofactor evidence="13">
        <name>Zn(2+)</name>
        <dbReference type="ChEBI" id="CHEBI:29105"/>
    </cofactor>
    <text evidence="13">Binds 1 zinc ion per subunit.</text>
</comment>
<proteinExistence type="inferred from homology"/>
<reference evidence="16 17" key="1">
    <citation type="submission" date="2019-03" db="EMBL/GenBank/DDBJ databases">
        <title>Genomic Encyclopedia of Type Strains, Phase IV (KMG-IV): sequencing the most valuable type-strain genomes for metagenomic binning, comparative biology and taxonomic classification.</title>
        <authorList>
            <person name="Goeker M."/>
        </authorList>
    </citation>
    <scope>NUCLEOTIDE SEQUENCE [LARGE SCALE GENOMIC DNA]</scope>
    <source>
        <strain evidence="16 17">DSM 24766</strain>
    </source>
</reference>
<evidence type="ECO:0000256" key="7">
    <source>
        <dbReference type="ARBA" id="ARBA00022832"/>
    </source>
</evidence>
<comment type="function">
    <text evidence="12 13">Component of the acetyl coenzyme A carboxylase (ACC) complex. Biotin carboxylase (BC) catalyzes the carboxylation of biotin on its carrier protein (BCCP) and then the CO(2) group is transferred by the transcarboxylase to acetyl-CoA to form malonyl-CoA.</text>
</comment>
<dbReference type="SUPFAM" id="SSF52096">
    <property type="entry name" value="ClpP/crotonase"/>
    <property type="match status" value="1"/>
</dbReference>
<dbReference type="UniPathway" id="UPA00655">
    <property type="reaction ID" value="UER00711"/>
</dbReference>
<keyword evidence="5 13" id="KW-0547">Nucleotide-binding</keyword>
<evidence type="ECO:0000256" key="5">
    <source>
        <dbReference type="ARBA" id="ARBA00022741"/>
    </source>
</evidence>
<gene>
    <name evidence="13" type="primary">accD</name>
    <name evidence="16" type="ORF">EV663_107123</name>
</gene>
<evidence type="ECO:0000313" key="16">
    <source>
        <dbReference type="EMBL" id="TCP60947.1"/>
    </source>
</evidence>
<keyword evidence="13" id="KW-0963">Cytoplasm</keyword>
<dbReference type="PROSITE" id="PS50980">
    <property type="entry name" value="COA_CT_NTER"/>
    <property type="match status" value="1"/>
</dbReference>
<dbReference type="EC" id="2.1.3.15" evidence="13"/>
<organism evidence="16 17">
    <name type="scientific">Rhodovulum bhavnagarense</name>
    <dbReference type="NCBI Taxonomy" id="992286"/>
    <lineage>
        <taxon>Bacteria</taxon>
        <taxon>Pseudomonadati</taxon>
        <taxon>Pseudomonadota</taxon>
        <taxon>Alphaproteobacteria</taxon>
        <taxon>Rhodobacterales</taxon>
        <taxon>Paracoccaceae</taxon>
        <taxon>Rhodovulum</taxon>
    </lineage>
</organism>
<evidence type="ECO:0000256" key="10">
    <source>
        <dbReference type="ARBA" id="ARBA00023098"/>
    </source>
</evidence>
<comment type="subunit">
    <text evidence="13">Acetyl-CoA carboxylase is a heterohexamer composed of biotin carboxyl carrier protein (AccB), biotin carboxylase (AccC) and two subunits each of ACCase subunit alpha (AccA) and ACCase subunit beta (AccD).</text>
</comment>
<dbReference type="InterPro" id="IPR000438">
    <property type="entry name" value="Acetyl_CoA_COase_Trfase_b_su"/>
</dbReference>
<evidence type="ECO:0000313" key="17">
    <source>
        <dbReference type="Proteomes" id="UP000295050"/>
    </source>
</evidence>
<dbReference type="InterPro" id="IPR034733">
    <property type="entry name" value="AcCoA_carboxyl_beta"/>
</dbReference>
<dbReference type="InterPro" id="IPR029045">
    <property type="entry name" value="ClpP/crotonase-like_dom_sf"/>
</dbReference>
<feature type="binding site" evidence="13">
    <location>
        <position position="51"/>
    </location>
    <ligand>
        <name>Zn(2+)</name>
        <dbReference type="ChEBI" id="CHEBI:29105"/>
    </ligand>
</feature>
<dbReference type="EMBL" id="SLXU01000007">
    <property type="protein sequence ID" value="TCP60947.1"/>
    <property type="molecule type" value="Genomic_DNA"/>
</dbReference>
<feature type="zinc finger region" description="C4-type" evidence="13">
    <location>
        <begin position="29"/>
        <end position="51"/>
    </location>
</feature>
<dbReference type="PANTHER" id="PTHR42995:SF5">
    <property type="entry name" value="ACETYL-COENZYME A CARBOXYLASE CARBOXYL TRANSFERASE SUBUNIT BETA, CHLOROPLASTIC"/>
    <property type="match status" value="1"/>
</dbReference>
<keyword evidence="17" id="KW-1185">Reference proteome</keyword>
<keyword evidence="4 13" id="KW-0479">Metal-binding</keyword>
<dbReference type="GO" id="GO:0009329">
    <property type="term" value="C:acetate CoA-transferase complex"/>
    <property type="evidence" value="ECO:0007669"/>
    <property type="project" value="TreeGrafter"/>
</dbReference>
<dbReference type="GO" id="GO:0016743">
    <property type="term" value="F:carboxyl- or carbamoyltransferase activity"/>
    <property type="evidence" value="ECO:0007669"/>
    <property type="project" value="UniProtKB-UniRule"/>
</dbReference>
<dbReference type="InterPro" id="IPR041010">
    <property type="entry name" value="Znf-ACC"/>
</dbReference>
<dbReference type="NCBIfam" id="TIGR00515">
    <property type="entry name" value="accD"/>
    <property type="match status" value="1"/>
</dbReference>
<dbReference type="Gene3D" id="3.90.226.10">
    <property type="entry name" value="2-enoyl-CoA Hydratase, Chain A, domain 1"/>
    <property type="match status" value="1"/>
</dbReference>
<evidence type="ECO:0000256" key="8">
    <source>
        <dbReference type="ARBA" id="ARBA00022833"/>
    </source>
</evidence>
<keyword evidence="6 13" id="KW-0863">Zinc-finger</keyword>
<feature type="binding site" evidence="13">
    <location>
        <position position="29"/>
    </location>
    <ligand>
        <name>Zn(2+)</name>
        <dbReference type="ChEBI" id="CHEBI:29105"/>
    </ligand>
</feature>
<name>A0A4R2RFT2_9RHOB</name>